<organism evidence="8 9">
    <name type="scientific">Saccoglossus kowalevskii</name>
    <name type="common">Acorn worm</name>
    <dbReference type="NCBI Taxonomy" id="10224"/>
    <lineage>
        <taxon>Eukaryota</taxon>
        <taxon>Metazoa</taxon>
        <taxon>Hemichordata</taxon>
        <taxon>Enteropneusta</taxon>
        <taxon>Harrimaniidae</taxon>
        <taxon>Saccoglossus</taxon>
    </lineage>
</organism>
<dbReference type="Pfam" id="PF00096">
    <property type="entry name" value="zf-C2H2"/>
    <property type="match status" value="2"/>
</dbReference>
<feature type="compositionally biased region" description="Polar residues" evidence="6">
    <location>
        <begin position="148"/>
        <end position="159"/>
    </location>
</feature>
<name>A0ABM0M2L2_SACKO</name>
<feature type="domain" description="C2H2-type" evidence="7">
    <location>
        <begin position="86"/>
        <end position="115"/>
    </location>
</feature>
<dbReference type="InterPro" id="IPR013087">
    <property type="entry name" value="Znf_C2H2_type"/>
</dbReference>
<evidence type="ECO:0000256" key="4">
    <source>
        <dbReference type="ARBA" id="ARBA00022833"/>
    </source>
</evidence>
<evidence type="ECO:0000313" key="8">
    <source>
        <dbReference type="Proteomes" id="UP000694865"/>
    </source>
</evidence>
<proteinExistence type="predicted"/>
<feature type="domain" description="C2H2-type" evidence="7">
    <location>
        <begin position="56"/>
        <end position="85"/>
    </location>
</feature>
<feature type="domain" description="C2H2-type" evidence="7">
    <location>
        <begin position="1"/>
        <end position="25"/>
    </location>
</feature>
<evidence type="ECO:0000256" key="1">
    <source>
        <dbReference type="ARBA" id="ARBA00022723"/>
    </source>
</evidence>
<evidence type="ECO:0000256" key="3">
    <source>
        <dbReference type="ARBA" id="ARBA00022771"/>
    </source>
</evidence>
<dbReference type="PANTHER" id="PTHR19818">
    <property type="entry name" value="ZINC FINGER PROTEIN ZIC AND GLI"/>
    <property type="match status" value="1"/>
</dbReference>
<keyword evidence="4" id="KW-0862">Zinc</keyword>
<evidence type="ECO:0000256" key="6">
    <source>
        <dbReference type="SAM" id="MobiDB-lite"/>
    </source>
</evidence>
<dbReference type="InterPro" id="IPR036236">
    <property type="entry name" value="Znf_C2H2_sf"/>
</dbReference>
<dbReference type="Proteomes" id="UP000694865">
    <property type="component" value="Unplaced"/>
</dbReference>
<evidence type="ECO:0000259" key="7">
    <source>
        <dbReference type="PROSITE" id="PS50157"/>
    </source>
</evidence>
<dbReference type="Gene3D" id="3.30.160.60">
    <property type="entry name" value="Classic Zinc Finger"/>
    <property type="match status" value="4"/>
</dbReference>
<dbReference type="InterPro" id="IPR050329">
    <property type="entry name" value="GLI_C2H2-zinc-finger"/>
</dbReference>
<keyword evidence="8" id="KW-1185">Reference proteome</keyword>
<gene>
    <name evidence="9" type="primary">LOC102803099</name>
</gene>
<dbReference type="SUPFAM" id="SSF57667">
    <property type="entry name" value="beta-beta-alpha zinc fingers"/>
    <property type="match status" value="3"/>
</dbReference>
<feature type="domain" description="C2H2-type" evidence="7">
    <location>
        <begin position="26"/>
        <end position="56"/>
    </location>
</feature>
<accession>A0ABM0M2L2</accession>
<sequence length="332" mass="37554">MCGKTFKSPSDLSHHQLLLHSSVSPHTCSYDNCDLAFKSRTQLKEHEMKVHIGTKFPCTYKDCNKVFELERYMKKHLHTHSDVKVYACSWPGCGKRFRDSKNRRVHYYIHTDEKPLKCALCDFRCRQQASLNWHVSNKHKKGTKSTKDSLQQEETNSNQSVTLVHNVGIMKEGDFLSPVSENCSIPVLTTNNDVVKIMRNTTGHLESQQTDSTEHELNMNVVHVLMNMDTNNQQLHLSSRLAMDETSMNTSDEVANANSVNTSDEVADAAATLQSIAIPQASQTVAQHNQVQTNLKNSDDIIQITLPTPVGEEYTYTYNHTHTASSTDTFTH</sequence>
<keyword evidence="3 5" id="KW-0863">Zinc-finger</keyword>
<dbReference type="PANTHER" id="PTHR19818:SF139">
    <property type="entry name" value="PAIR-RULE PROTEIN ODD-PAIRED"/>
    <property type="match status" value="1"/>
</dbReference>
<evidence type="ECO:0000256" key="2">
    <source>
        <dbReference type="ARBA" id="ARBA00022737"/>
    </source>
</evidence>
<evidence type="ECO:0000256" key="5">
    <source>
        <dbReference type="PROSITE-ProRule" id="PRU00042"/>
    </source>
</evidence>
<dbReference type="GeneID" id="102803099"/>
<dbReference type="SMART" id="SM00355">
    <property type="entry name" value="ZnF_C2H2"/>
    <property type="match status" value="5"/>
</dbReference>
<dbReference type="PROSITE" id="PS50157">
    <property type="entry name" value="ZINC_FINGER_C2H2_2"/>
    <property type="match status" value="4"/>
</dbReference>
<protein>
    <submittedName>
        <fullName evidence="9">Zinc finger protein ZIC 1-like</fullName>
    </submittedName>
</protein>
<dbReference type="RefSeq" id="XP_006814253.1">
    <property type="nucleotide sequence ID" value="XM_006814190.1"/>
</dbReference>
<dbReference type="PROSITE" id="PS00028">
    <property type="entry name" value="ZINC_FINGER_C2H2_1"/>
    <property type="match status" value="3"/>
</dbReference>
<keyword evidence="2" id="KW-0677">Repeat</keyword>
<keyword evidence="1" id="KW-0479">Metal-binding</keyword>
<reference evidence="9" key="1">
    <citation type="submission" date="2025-08" db="UniProtKB">
        <authorList>
            <consortium name="RefSeq"/>
        </authorList>
    </citation>
    <scope>IDENTIFICATION</scope>
    <source>
        <tissue evidence="9">Testes</tissue>
    </source>
</reference>
<evidence type="ECO:0000313" key="9">
    <source>
        <dbReference type="RefSeq" id="XP_006814253.1"/>
    </source>
</evidence>
<feature type="region of interest" description="Disordered" evidence="6">
    <location>
        <begin position="136"/>
        <end position="159"/>
    </location>
</feature>